<organism evidence="2 3">
    <name type="scientific">Leucocoprinus birnbaumii</name>
    <dbReference type="NCBI Taxonomy" id="56174"/>
    <lineage>
        <taxon>Eukaryota</taxon>
        <taxon>Fungi</taxon>
        <taxon>Dikarya</taxon>
        <taxon>Basidiomycota</taxon>
        <taxon>Agaricomycotina</taxon>
        <taxon>Agaricomycetes</taxon>
        <taxon>Agaricomycetidae</taxon>
        <taxon>Agaricales</taxon>
        <taxon>Agaricineae</taxon>
        <taxon>Agaricaceae</taxon>
        <taxon>Leucocoprinus</taxon>
    </lineage>
</organism>
<sequence>MDSDDPWEGVSIDLDALQDIVAQVFHYARVCSFQLPSLTVVARLVSTIKYLLKMEVEVAAMDLVRRCTSLLVQKVFAYCSEANNPVGMEWIIMERMPSVEMSEAWSSLQLPQKRKLALDLITLYDELFRLRADGCGSIYYRFDSVDDSDLLTNSKPEIKHSRSRRSAQLSRESLADQSNFRFSHGDLHAGNIFIDPCTGSITGTTDWGAAAFRPLWTDVGGVGWFDLDMEKMALEKARQMKIGILLKRA</sequence>
<dbReference type="InterPro" id="IPR002575">
    <property type="entry name" value="Aminoglycoside_PTrfase"/>
</dbReference>
<protein>
    <recommendedName>
        <fullName evidence="1">Aminoglycoside phosphotransferase domain-containing protein</fullName>
    </recommendedName>
</protein>
<evidence type="ECO:0000313" key="3">
    <source>
        <dbReference type="Proteomes" id="UP001213000"/>
    </source>
</evidence>
<evidence type="ECO:0000313" key="2">
    <source>
        <dbReference type="EMBL" id="KAJ3576838.1"/>
    </source>
</evidence>
<dbReference type="PANTHER" id="PTHR21310">
    <property type="entry name" value="AMINOGLYCOSIDE PHOSPHOTRANSFERASE-RELATED-RELATED"/>
    <property type="match status" value="1"/>
</dbReference>
<name>A0AAD5W5X2_9AGAR</name>
<dbReference type="PANTHER" id="PTHR21310:SF15">
    <property type="entry name" value="AMINOGLYCOSIDE PHOSPHOTRANSFERASE DOMAIN-CONTAINING PROTEIN"/>
    <property type="match status" value="1"/>
</dbReference>
<dbReference type="InterPro" id="IPR011009">
    <property type="entry name" value="Kinase-like_dom_sf"/>
</dbReference>
<dbReference type="Proteomes" id="UP001213000">
    <property type="component" value="Unassembled WGS sequence"/>
</dbReference>
<dbReference type="SUPFAM" id="SSF56112">
    <property type="entry name" value="Protein kinase-like (PK-like)"/>
    <property type="match status" value="1"/>
</dbReference>
<accession>A0AAD5W5X2</accession>
<dbReference type="InterPro" id="IPR051678">
    <property type="entry name" value="AGP_Transferase"/>
</dbReference>
<comment type="caution">
    <text evidence="2">The sequence shown here is derived from an EMBL/GenBank/DDBJ whole genome shotgun (WGS) entry which is preliminary data.</text>
</comment>
<evidence type="ECO:0000259" key="1">
    <source>
        <dbReference type="Pfam" id="PF01636"/>
    </source>
</evidence>
<keyword evidence="3" id="KW-1185">Reference proteome</keyword>
<reference evidence="2" key="1">
    <citation type="submission" date="2022-07" db="EMBL/GenBank/DDBJ databases">
        <title>Genome Sequence of Leucocoprinus birnbaumii.</title>
        <authorList>
            <person name="Buettner E."/>
        </authorList>
    </citation>
    <scope>NUCLEOTIDE SEQUENCE</scope>
    <source>
        <strain evidence="2">VT141</strain>
    </source>
</reference>
<dbReference type="Pfam" id="PF01636">
    <property type="entry name" value="APH"/>
    <property type="match status" value="1"/>
</dbReference>
<dbReference type="EMBL" id="JANIEX010000004">
    <property type="protein sequence ID" value="KAJ3576838.1"/>
    <property type="molecule type" value="Genomic_DNA"/>
</dbReference>
<gene>
    <name evidence="2" type="ORF">NP233_g173</name>
</gene>
<dbReference type="AlphaFoldDB" id="A0AAD5W5X2"/>
<proteinExistence type="predicted"/>
<feature type="domain" description="Aminoglycoside phosphotransferase" evidence="1">
    <location>
        <begin position="40"/>
        <end position="228"/>
    </location>
</feature>
<dbReference type="Gene3D" id="3.90.1200.10">
    <property type="match status" value="1"/>
</dbReference>